<evidence type="ECO:0000313" key="2">
    <source>
        <dbReference type="Proteomes" id="UP001055811"/>
    </source>
</evidence>
<reference evidence="1 2" key="2">
    <citation type="journal article" date="2022" name="Mol. Ecol. Resour.">
        <title>The genomes of chicory, endive, great burdock and yacon provide insights into Asteraceae paleo-polyploidization history and plant inulin production.</title>
        <authorList>
            <person name="Fan W."/>
            <person name="Wang S."/>
            <person name="Wang H."/>
            <person name="Wang A."/>
            <person name="Jiang F."/>
            <person name="Liu H."/>
            <person name="Zhao H."/>
            <person name="Xu D."/>
            <person name="Zhang Y."/>
        </authorList>
    </citation>
    <scope>NUCLEOTIDE SEQUENCE [LARGE SCALE GENOMIC DNA]</scope>
    <source>
        <strain evidence="2">cv. Punajuju</strain>
        <tissue evidence="1">Leaves</tissue>
    </source>
</reference>
<evidence type="ECO:0000313" key="1">
    <source>
        <dbReference type="EMBL" id="KAI3751189.1"/>
    </source>
</evidence>
<dbReference type="Proteomes" id="UP001055811">
    <property type="component" value="Linkage Group LG04"/>
</dbReference>
<sequence>MEETSSSNNKRLIEELIKGRDYTKKLQYLLRQKVDDNGSVSAADLVMKILGSFSDSLSVLSSCGSGVLCPVPVSTYVSSACSDDRTCESGESEKKPAPVVKGRRGCYKRRKTEDSTVKIADTIEDGYAWRKYGQKEILNAKFPRCYFRCTHKNEGCKALKQVQKLEDGSEMFHITYYGHHTCQNVHKNPHMFSTSGDLSCFLLSFKDSNTNHLPSSPSTITNAHITPSLEQKDDSNAQSDEHISSNNYGQSSDASWNDIFDNGSSIDDFKFDESMFLQV</sequence>
<proteinExistence type="predicted"/>
<accession>A0ACB9DX30</accession>
<gene>
    <name evidence="1" type="ORF">L2E82_22236</name>
</gene>
<organism evidence="1 2">
    <name type="scientific">Cichorium intybus</name>
    <name type="common">Chicory</name>
    <dbReference type="NCBI Taxonomy" id="13427"/>
    <lineage>
        <taxon>Eukaryota</taxon>
        <taxon>Viridiplantae</taxon>
        <taxon>Streptophyta</taxon>
        <taxon>Embryophyta</taxon>
        <taxon>Tracheophyta</taxon>
        <taxon>Spermatophyta</taxon>
        <taxon>Magnoliopsida</taxon>
        <taxon>eudicotyledons</taxon>
        <taxon>Gunneridae</taxon>
        <taxon>Pentapetalae</taxon>
        <taxon>asterids</taxon>
        <taxon>campanulids</taxon>
        <taxon>Asterales</taxon>
        <taxon>Asteraceae</taxon>
        <taxon>Cichorioideae</taxon>
        <taxon>Cichorieae</taxon>
        <taxon>Cichoriinae</taxon>
        <taxon>Cichorium</taxon>
    </lineage>
</organism>
<reference evidence="2" key="1">
    <citation type="journal article" date="2022" name="Mol. Ecol. Resour.">
        <title>The genomes of chicory, endive, great burdock and yacon provide insights into Asteraceae palaeo-polyploidization history and plant inulin production.</title>
        <authorList>
            <person name="Fan W."/>
            <person name="Wang S."/>
            <person name="Wang H."/>
            <person name="Wang A."/>
            <person name="Jiang F."/>
            <person name="Liu H."/>
            <person name="Zhao H."/>
            <person name="Xu D."/>
            <person name="Zhang Y."/>
        </authorList>
    </citation>
    <scope>NUCLEOTIDE SEQUENCE [LARGE SCALE GENOMIC DNA]</scope>
    <source>
        <strain evidence="2">cv. Punajuju</strain>
    </source>
</reference>
<keyword evidence="2" id="KW-1185">Reference proteome</keyword>
<protein>
    <submittedName>
        <fullName evidence="1">Uncharacterized protein</fullName>
    </submittedName>
</protein>
<comment type="caution">
    <text evidence="1">The sequence shown here is derived from an EMBL/GenBank/DDBJ whole genome shotgun (WGS) entry which is preliminary data.</text>
</comment>
<name>A0ACB9DX30_CICIN</name>
<dbReference type="EMBL" id="CM042012">
    <property type="protein sequence ID" value="KAI3751189.1"/>
    <property type="molecule type" value="Genomic_DNA"/>
</dbReference>